<proteinExistence type="predicted"/>
<dbReference type="EMBL" id="CP000390">
    <property type="protein sequence ID" value="ABG62279.1"/>
    <property type="molecule type" value="Genomic_DNA"/>
</dbReference>
<name>Q11JZ6_CHESB</name>
<reference evidence="1" key="1">
    <citation type="submission" date="2006-06" db="EMBL/GenBank/DDBJ databases">
        <title>Complete sequence of chromosome of Chelativorans sp. BNC1.</title>
        <authorList>
            <consortium name="US DOE Joint Genome Institute"/>
            <person name="Copeland A."/>
            <person name="Lucas S."/>
            <person name="Lapidus A."/>
            <person name="Barry K."/>
            <person name="Detter J.C."/>
            <person name="Glavina del Rio T."/>
            <person name="Hammon N."/>
            <person name="Israni S."/>
            <person name="Dalin E."/>
            <person name="Tice H."/>
            <person name="Pitluck S."/>
            <person name="Chertkov O."/>
            <person name="Brettin T."/>
            <person name="Bruce D."/>
            <person name="Han C."/>
            <person name="Tapia R."/>
            <person name="Gilna P."/>
            <person name="Schmutz J."/>
            <person name="Larimer F."/>
            <person name="Land M."/>
            <person name="Hauser L."/>
            <person name="Kyrpides N."/>
            <person name="Mikhailova N."/>
            <person name="Richardson P."/>
        </authorList>
    </citation>
    <scope>NUCLEOTIDE SEQUENCE</scope>
    <source>
        <strain evidence="1">BNC1</strain>
    </source>
</reference>
<evidence type="ECO:0008006" key="2">
    <source>
        <dbReference type="Google" id="ProtNLM"/>
    </source>
</evidence>
<dbReference type="KEGG" id="mes:Meso_0879"/>
<dbReference type="eggNOG" id="COG5447">
    <property type="taxonomic scope" value="Bacteria"/>
</dbReference>
<protein>
    <recommendedName>
        <fullName evidence="2">DUF1491 family protein</fullName>
    </recommendedName>
</protein>
<dbReference type="Pfam" id="PF07372">
    <property type="entry name" value="DUF1491"/>
    <property type="match status" value="1"/>
</dbReference>
<accession>Q11JZ6</accession>
<dbReference type="Gene3D" id="3.40.1530.20">
    <property type="entry name" value="Protein of unknown function (DUF1491)"/>
    <property type="match status" value="1"/>
</dbReference>
<dbReference type="AlphaFoldDB" id="Q11JZ6"/>
<gene>
    <name evidence="1" type="ordered locus">Meso_0879</name>
</gene>
<sequence>MRVTSEFWVSLLIRRVFSDGGFAAVRRKGSTEAGAIFILQRTRLGELELYGPAAQTSYDEAKPTDRQFTLLTTTADEAEIESRLAREIRFDSDLWVVEIETARERSDYFTLVSD</sequence>
<dbReference type="STRING" id="266779.Meso_0879"/>
<evidence type="ECO:0000313" key="1">
    <source>
        <dbReference type="EMBL" id="ABG62279.1"/>
    </source>
</evidence>
<dbReference type="HOGENOM" id="CLU_146719_0_0_5"/>
<dbReference type="OrthoDB" id="9809136at2"/>
<dbReference type="InterPro" id="IPR009964">
    <property type="entry name" value="DUF1491"/>
</dbReference>
<organism evidence="1">
    <name type="scientific">Chelativorans sp. (strain BNC1)</name>
    <dbReference type="NCBI Taxonomy" id="266779"/>
    <lineage>
        <taxon>Bacteria</taxon>
        <taxon>Pseudomonadati</taxon>
        <taxon>Pseudomonadota</taxon>
        <taxon>Alphaproteobacteria</taxon>
        <taxon>Hyphomicrobiales</taxon>
        <taxon>Phyllobacteriaceae</taxon>
        <taxon>Chelativorans</taxon>
    </lineage>
</organism>